<evidence type="ECO:0000256" key="1">
    <source>
        <dbReference type="SAM" id="Phobius"/>
    </source>
</evidence>
<organism evidence="2 3">
    <name type="scientific">Paenibacillus herberti</name>
    <dbReference type="NCBI Taxonomy" id="1619309"/>
    <lineage>
        <taxon>Bacteria</taxon>
        <taxon>Bacillati</taxon>
        <taxon>Bacillota</taxon>
        <taxon>Bacilli</taxon>
        <taxon>Bacillales</taxon>
        <taxon>Paenibacillaceae</taxon>
        <taxon>Paenibacillus</taxon>
    </lineage>
</organism>
<name>A0A229NYK1_9BACL</name>
<dbReference type="RefSeq" id="WP_089525785.1">
    <property type="nucleotide sequence ID" value="NZ_NMUQ01000002.1"/>
</dbReference>
<keyword evidence="1" id="KW-1133">Transmembrane helix</keyword>
<feature type="transmembrane region" description="Helical" evidence="1">
    <location>
        <begin position="6"/>
        <end position="39"/>
    </location>
</feature>
<keyword evidence="1" id="KW-0472">Membrane</keyword>
<protein>
    <submittedName>
        <fullName evidence="2">Uncharacterized protein</fullName>
    </submittedName>
</protein>
<dbReference type="EMBL" id="NMUQ01000002">
    <property type="protein sequence ID" value="OXM14968.1"/>
    <property type="molecule type" value="Genomic_DNA"/>
</dbReference>
<evidence type="ECO:0000313" key="2">
    <source>
        <dbReference type="EMBL" id="OXM14968.1"/>
    </source>
</evidence>
<feature type="transmembrane region" description="Helical" evidence="1">
    <location>
        <begin position="51"/>
        <end position="71"/>
    </location>
</feature>
<keyword evidence="3" id="KW-1185">Reference proteome</keyword>
<sequence length="74" mass="8392">MKTAVFLSIAAFVIGLAFPYLGLIFKIPLIIVVVVMHVAVSSREHEGWRKYLVNYCFLLALIVSYLFKLIFDIG</sequence>
<reference evidence="2 3" key="1">
    <citation type="submission" date="2017-07" db="EMBL/GenBank/DDBJ databases">
        <title>Paenibacillus herberti R33 genome sequencing and assembly.</title>
        <authorList>
            <person name="Su W."/>
        </authorList>
    </citation>
    <scope>NUCLEOTIDE SEQUENCE [LARGE SCALE GENOMIC DNA]</scope>
    <source>
        <strain evidence="2 3">R33</strain>
    </source>
</reference>
<accession>A0A229NYK1</accession>
<dbReference type="AlphaFoldDB" id="A0A229NYK1"/>
<dbReference type="Proteomes" id="UP000215145">
    <property type="component" value="Unassembled WGS sequence"/>
</dbReference>
<keyword evidence="1" id="KW-0812">Transmembrane</keyword>
<comment type="caution">
    <text evidence="2">The sequence shown here is derived from an EMBL/GenBank/DDBJ whole genome shotgun (WGS) entry which is preliminary data.</text>
</comment>
<evidence type="ECO:0000313" key="3">
    <source>
        <dbReference type="Proteomes" id="UP000215145"/>
    </source>
</evidence>
<gene>
    <name evidence="2" type="ORF">CGZ75_19150</name>
</gene>
<proteinExistence type="predicted"/>